<dbReference type="InterPro" id="IPR050166">
    <property type="entry name" value="ABC_transporter_ATP-bind"/>
</dbReference>
<evidence type="ECO:0000259" key="4">
    <source>
        <dbReference type="PROSITE" id="PS50893"/>
    </source>
</evidence>
<reference evidence="5" key="2">
    <citation type="submission" date="2021-05" db="EMBL/GenBank/DDBJ databases">
        <title>Protein family content uncovers lineage relationships and bacterial pathway maintenance mechanisms in DPANN archaea.</title>
        <authorList>
            <person name="Castelle C.J."/>
            <person name="Meheust R."/>
            <person name="Jaffe A.L."/>
            <person name="Seitz K."/>
            <person name="Gong X."/>
            <person name="Baker B.J."/>
            <person name="Banfield J.F."/>
        </authorList>
    </citation>
    <scope>NUCLEOTIDE SEQUENCE</scope>
    <source>
        <strain evidence="5">RIFCSPHIGHO2_01_FULL_AR10_44_11</strain>
    </source>
</reference>
<dbReference type="PANTHER" id="PTHR42788">
    <property type="entry name" value="TAURINE IMPORT ATP-BINDING PROTEIN-RELATED"/>
    <property type="match status" value="1"/>
</dbReference>
<dbReference type="SMART" id="SM00382">
    <property type="entry name" value="AAA"/>
    <property type="match status" value="1"/>
</dbReference>
<dbReference type="Proteomes" id="UP000677687">
    <property type="component" value="Unassembled WGS sequence"/>
</dbReference>
<comment type="caution">
    <text evidence="5">The sequence shown here is derived from an EMBL/GenBank/DDBJ whole genome shotgun (WGS) entry which is preliminary data.</text>
</comment>
<organism evidence="5 6">
    <name type="scientific">Candidatus Iainarchaeum sp</name>
    <dbReference type="NCBI Taxonomy" id="3101447"/>
    <lineage>
        <taxon>Archaea</taxon>
        <taxon>Candidatus Iainarchaeota</taxon>
        <taxon>Candidatus Iainarchaeia</taxon>
        <taxon>Candidatus Iainarchaeales</taxon>
        <taxon>Candidatus Iainarchaeaceae</taxon>
        <taxon>Candidatus Iainarchaeum</taxon>
    </lineage>
</organism>
<dbReference type="GO" id="GO:0005524">
    <property type="term" value="F:ATP binding"/>
    <property type="evidence" value="ECO:0007669"/>
    <property type="project" value="UniProtKB-KW"/>
</dbReference>
<dbReference type="PROSITE" id="PS50893">
    <property type="entry name" value="ABC_TRANSPORTER_2"/>
    <property type="match status" value="1"/>
</dbReference>
<evidence type="ECO:0000256" key="2">
    <source>
        <dbReference type="ARBA" id="ARBA00022741"/>
    </source>
</evidence>
<dbReference type="SUPFAM" id="SSF52540">
    <property type="entry name" value="P-loop containing nucleoside triphosphate hydrolases"/>
    <property type="match status" value="1"/>
</dbReference>
<dbReference type="InterPro" id="IPR003439">
    <property type="entry name" value="ABC_transporter-like_ATP-bd"/>
</dbReference>
<dbReference type="CDD" id="cd03293">
    <property type="entry name" value="ABC_NrtD_SsuB_transporters"/>
    <property type="match status" value="1"/>
</dbReference>
<dbReference type="PANTHER" id="PTHR42788:SF13">
    <property type="entry name" value="ALIPHATIC SULFONATES IMPORT ATP-BINDING PROTEIN SSUB"/>
    <property type="match status" value="1"/>
</dbReference>
<keyword evidence="2" id="KW-0547">Nucleotide-binding</keyword>
<dbReference type="Gene3D" id="3.40.50.300">
    <property type="entry name" value="P-loop containing nucleotide triphosphate hydrolases"/>
    <property type="match status" value="1"/>
</dbReference>
<evidence type="ECO:0000313" key="5">
    <source>
        <dbReference type="EMBL" id="MBS3057536.1"/>
    </source>
</evidence>
<proteinExistence type="predicted"/>
<accession>A0A8T4L398</accession>
<keyword evidence="3 5" id="KW-0067">ATP-binding</keyword>
<evidence type="ECO:0000256" key="3">
    <source>
        <dbReference type="ARBA" id="ARBA00022840"/>
    </source>
</evidence>
<dbReference type="EMBL" id="JAGVWD010000040">
    <property type="protein sequence ID" value="MBS3057536.1"/>
    <property type="molecule type" value="Genomic_DNA"/>
</dbReference>
<protein>
    <submittedName>
        <fullName evidence="5">ABC transporter ATP-binding protein</fullName>
    </submittedName>
</protein>
<dbReference type="GO" id="GO:0016887">
    <property type="term" value="F:ATP hydrolysis activity"/>
    <property type="evidence" value="ECO:0007669"/>
    <property type="project" value="InterPro"/>
</dbReference>
<keyword evidence="1" id="KW-0813">Transport</keyword>
<sequence>MSEIAIEQLSKSFGALKVLDNLNLKVKSGEFITFFGPNGCGKTTLLNILSGMESPTKGSILINGKPPAHSKIGFVFQDYNQSLFPWRTVSGNVEFALEAQNMDSNREAIAENVLKKIHFEEINLLAFRDKYPYELSGGMKQLTAIARALAFDPEVFLLDEPFSALDYTTTLKMEDALLDILGKTEKKETTLFVSHDLDEAIYLADRVVVLSKRPAGIAKIINVDLPRPRKMEMRLGKKFFALRNSVLKAFESGRK</sequence>
<dbReference type="AlphaFoldDB" id="A0A8T4L398"/>
<feature type="domain" description="ABC transporter" evidence="4">
    <location>
        <begin position="4"/>
        <end position="237"/>
    </location>
</feature>
<reference evidence="5" key="1">
    <citation type="submission" date="2021-03" db="EMBL/GenBank/DDBJ databases">
        <authorList>
            <person name="Jaffe A."/>
        </authorList>
    </citation>
    <scope>NUCLEOTIDE SEQUENCE</scope>
    <source>
        <strain evidence="5">RIFCSPHIGHO2_01_FULL_AR10_44_11</strain>
    </source>
</reference>
<evidence type="ECO:0000313" key="6">
    <source>
        <dbReference type="Proteomes" id="UP000677687"/>
    </source>
</evidence>
<name>A0A8T4L398_9ARCH</name>
<dbReference type="InterPro" id="IPR003593">
    <property type="entry name" value="AAA+_ATPase"/>
</dbReference>
<evidence type="ECO:0000256" key="1">
    <source>
        <dbReference type="ARBA" id="ARBA00022448"/>
    </source>
</evidence>
<dbReference type="InterPro" id="IPR027417">
    <property type="entry name" value="P-loop_NTPase"/>
</dbReference>
<dbReference type="Pfam" id="PF00005">
    <property type="entry name" value="ABC_tran"/>
    <property type="match status" value="1"/>
</dbReference>
<gene>
    <name evidence="5" type="ORF">J4415_02805</name>
</gene>